<reference evidence="3 4" key="1">
    <citation type="submission" date="2024-03" db="EMBL/GenBank/DDBJ databases">
        <title>Human intestinal bacterial collection.</title>
        <authorList>
            <person name="Pauvert C."/>
            <person name="Hitch T.C.A."/>
            <person name="Clavel T."/>
        </authorList>
    </citation>
    <scope>NUCLEOTIDE SEQUENCE [LARGE SCALE GENOMIC DNA]</scope>
    <source>
        <strain evidence="3 4">CLA-JM-H11</strain>
    </source>
</reference>
<dbReference type="Proteomes" id="UP001477672">
    <property type="component" value="Unassembled WGS sequence"/>
</dbReference>
<dbReference type="InterPro" id="IPR026325">
    <property type="entry name" value="DUF932"/>
</dbReference>
<evidence type="ECO:0000313" key="4">
    <source>
        <dbReference type="Proteomes" id="UP001477672"/>
    </source>
</evidence>
<sequence length="586" mass="65388">MNNLNDIFFAPVANQDLTYDQVLEDVQRYFAENHASTIAEAGEGNAERATTLLKELMVQYIVKRKYAIEGLTTEELCEKLYEDMAGYSFLKKWIYKPGIEEVNINAYNDIEVIEAGGRSIKIPDKFSSPQHAIDVVRRMLNACGMVIDDTMPSVVGFLDKNIRISVDKTPIVDPDVGINASIRIVNQQTVSEQKLLDSGSATAEMLHFLMACIRYGVSVCIAGSTGSGKTTIMAWLLSNVPNNQRLITIEEGSREFDLVKRDENGNILNSVIHLLTRPSENPALNINQDFLLERVLRKHPNVIGVGEMRSAAESLSAAESSRTGHTVCTTIHSNSCNSTYRRMMTLAKRKYSMDDAVLMEIMVEAYPMEGMHFESCQLTESRMYIKVVNTRLEAEVVPGDIVQSGIIISNSEVGLGSVNIQPLVYRLVCSNGMVVNDAQTRRTHVGRVNEASENYQLYSEKTLEADDKAFAMKIQDTVRAVVDEVRFTRVVNMMREAKEARINTTDVPGIVKLVSKDFHITDEESSGVLQRLIEGNDLTLYGLSNAVTRHSQDVQDYDRATALEGIGYNILSMPARQWSRINQLAA</sequence>
<name>A0ABV1GCD7_9FIRM</name>
<dbReference type="Gene3D" id="3.40.50.300">
    <property type="entry name" value="P-loop containing nucleotide triphosphate hydrolases"/>
    <property type="match status" value="1"/>
</dbReference>
<organism evidence="3 4">
    <name type="scientific">Ruthenibacterium intestinale</name>
    <dbReference type="NCBI Taxonomy" id="3133163"/>
    <lineage>
        <taxon>Bacteria</taxon>
        <taxon>Bacillati</taxon>
        <taxon>Bacillota</taxon>
        <taxon>Clostridia</taxon>
        <taxon>Eubacteriales</taxon>
        <taxon>Oscillospiraceae</taxon>
        <taxon>Ruthenibacterium</taxon>
    </lineage>
</organism>
<dbReference type="SUPFAM" id="SSF52540">
    <property type="entry name" value="P-loop containing nucleoside triphosphate hydrolases"/>
    <property type="match status" value="1"/>
</dbReference>
<dbReference type="PANTHER" id="PTHR30486:SF6">
    <property type="entry name" value="TYPE IV PILUS RETRACTATION ATPASE PILT"/>
    <property type="match status" value="1"/>
</dbReference>
<dbReference type="RefSeq" id="WP_349214912.1">
    <property type="nucleotide sequence ID" value="NZ_JBBMFA010000056.1"/>
</dbReference>
<comment type="caution">
    <text evidence="3">The sequence shown here is derived from an EMBL/GenBank/DDBJ whole genome shotgun (WGS) entry which is preliminary data.</text>
</comment>
<dbReference type="Gene3D" id="3.30.450.380">
    <property type="match status" value="1"/>
</dbReference>
<dbReference type="InterPro" id="IPR001482">
    <property type="entry name" value="T2SS/T4SS_dom"/>
</dbReference>
<gene>
    <name evidence="3" type="ORF">WMO24_03290</name>
</gene>
<dbReference type="Pfam" id="PF06067">
    <property type="entry name" value="DUF932"/>
    <property type="match status" value="1"/>
</dbReference>
<evidence type="ECO:0000259" key="2">
    <source>
        <dbReference type="Pfam" id="PF00437"/>
    </source>
</evidence>
<accession>A0ABV1GCD7</accession>
<keyword evidence="4" id="KW-1185">Reference proteome</keyword>
<dbReference type="Pfam" id="PF00437">
    <property type="entry name" value="T2SSE"/>
    <property type="match status" value="1"/>
</dbReference>
<evidence type="ECO:0000256" key="1">
    <source>
        <dbReference type="ARBA" id="ARBA00006611"/>
    </source>
</evidence>
<dbReference type="InterPro" id="IPR027417">
    <property type="entry name" value="P-loop_NTPase"/>
</dbReference>
<comment type="similarity">
    <text evidence="1">Belongs to the GSP E family.</text>
</comment>
<dbReference type="EMBL" id="JBBMFA010000056">
    <property type="protein sequence ID" value="MEQ2519465.1"/>
    <property type="molecule type" value="Genomic_DNA"/>
</dbReference>
<proteinExistence type="inferred from homology"/>
<dbReference type="InterPro" id="IPR050921">
    <property type="entry name" value="T4SS_GSP_E_ATPase"/>
</dbReference>
<feature type="domain" description="Bacterial type II secretion system protein E" evidence="2">
    <location>
        <begin position="160"/>
        <end position="358"/>
    </location>
</feature>
<dbReference type="PANTHER" id="PTHR30486">
    <property type="entry name" value="TWITCHING MOTILITY PROTEIN PILT"/>
    <property type="match status" value="1"/>
</dbReference>
<protein>
    <submittedName>
        <fullName evidence="3">ATPase, T2SS/T4P/T4SS family</fullName>
    </submittedName>
</protein>
<evidence type="ECO:0000313" key="3">
    <source>
        <dbReference type="EMBL" id="MEQ2519465.1"/>
    </source>
</evidence>